<gene>
    <name evidence="3" type="ORF">COW24_01310</name>
</gene>
<evidence type="ECO:0000313" key="3">
    <source>
        <dbReference type="EMBL" id="PIW37229.1"/>
    </source>
</evidence>
<accession>A0A2M7H4T1</accession>
<comment type="caution">
    <text evidence="3">The sequence shown here is derived from an EMBL/GenBank/DDBJ whole genome shotgun (WGS) entry which is preliminary data.</text>
</comment>
<evidence type="ECO:0008006" key="5">
    <source>
        <dbReference type="Google" id="ProtNLM"/>
    </source>
</evidence>
<keyword evidence="1" id="KW-0175">Coiled coil</keyword>
<feature type="region of interest" description="Disordered" evidence="2">
    <location>
        <begin position="1"/>
        <end position="33"/>
    </location>
</feature>
<dbReference type="Proteomes" id="UP000230292">
    <property type="component" value="Unassembled WGS sequence"/>
</dbReference>
<protein>
    <recommendedName>
        <fullName evidence="5">DUF4012 domain-containing protein</fullName>
    </recommendedName>
</protein>
<feature type="compositionally biased region" description="Basic residues" evidence="2">
    <location>
        <begin position="1"/>
        <end position="11"/>
    </location>
</feature>
<proteinExistence type="predicted"/>
<sequence>MAKHQNNKAKQKPNVEAIQIALGSSSDHGPVPKGNIIDLRSIVAKREASARDLRQSLAPELAESKKRNWWQRAFTKVNSEPEQVNISSVNEFQPAPAPVLESVADSPVFQKAKAKAVVVTPVTETLPAITIVDSNQSAESKKSWLASMLKERAVKKELRDIEQERAFKERQTNRELKQLEKKERRLQRGVALLESRAKASQVSELVPAVRSKRVSRLANSQSNQLKTAAIIKDASETAKKAATLYHATATDAAITGIDELLPSLTSAAEVGEVPVSRVTLKKTTKTPGRLRASLQSRWNHIAIQYGEERSERLKAKSEWKQSVDDNGLTNEEWENLDSSQLPFFGFSWKGVLKPLSAFAIVSLLVVVPATVQATRQPSVPLEDRVAQAAEQAFLHLQKAGDDMKALDFAGAEAEFGLANDSFAEAQQQVGTIHDSIIEVAKYIPGKPQQLYTGAELIEAGADLSAAGEQLAAAMQVLSTVDVSAVAKDEDTGLTSILLVVHSALDPTVSHLASAIEHLNNVNPSSVPSERRDLVVAAQETLPDIYEAVDQGLGVTELLLSFLGHESEKSYLVLFQNNYEMRPSGGFIGTIAAINVKQGVVTGLNIPGGGVYDVSGQVKAAILPPEPLLLVADSWNLQDSNWFAHFPTSAKKAEEFYTLGGGEAVDGVIALVPSVVERMLDVTGPIDLSRQHGVVIDKTNFYSIVQTKAEEKFDETRESKQIIADMTPLLFSQLFATAEDPDGLMRILSIVRTSLEEKDMLVFMNDSEIQKKFTGQDWSGELKYTDRDYLNVVHANIAGGKTDGVVEEAISHTANIQSDGSVIDNVTLTRVHKGKSGDLFTGVNNSEYIRFYIPEGSQLISVSGFDKIDPALFKEPAADAEADAELVRISGEITHDKDRNVDFNVEYNKQVIGGWVVTSPGESSTVSLEYRLPFTLVNDQLWSSADHYSLLVQKQPGSFGDFLSTTIKLPDNMKSIEYYPESFTGSADVVLSEDYFTGVVLQQAP</sequence>
<dbReference type="Pfam" id="PF13196">
    <property type="entry name" value="DUF4012"/>
    <property type="match status" value="1"/>
</dbReference>
<reference evidence="3 4" key="1">
    <citation type="submission" date="2017-09" db="EMBL/GenBank/DDBJ databases">
        <title>Depth-based differentiation of microbial function through sediment-hosted aquifers and enrichment of novel symbionts in the deep terrestrial subsurface.</title>
        <authorList>
            <person name="Probst A.J."/>
            <person name="Ladd B."/>
            <person name="Jarett J.K."/>
            <person name="Geller-Mcgrath D.E."/>
            <person name="Sieber C.M."/>
            <person name="Emerson J.B."/>
            <person name="Anantharaman K."/>
            <person name="Thomas B.C."/>
            <person name="Malmstrom R."/>
            <person name="Stieglmeier M."/>
            <person name="Klingl A."/>
            <person name="Woyke T."/>
            <person name="Ryan C.M."/>
            <person name="Banfield J.F."/>
        </authorList>
    </citation>
    <scope>NUCLEOTIDE SEQUENCE [LARGE SCALE GENOMIC DNA]</scope>
    <source>
        <strain evidence="3">CG15_BIG_FIL_POST_REV_8_21_14_020_45_12</strain>
    </source>
</reference>
<organism evidence="3 4">
    <name type="scientific">Candidatus Kerfeldbacteria bacterium CG15_BIG_FIL_POST_REV_8_21_14_020_45_12</name>
    <dbReference type="NCBI Taxonomy" id="2014247"/>
    <lineage>
        <taxon>Bacteria</taxon>
        <taxon>Candidatus Kerfeldiibacteriota</taxon>
    </lineage>
</organism>
<feature type="coiled-coil region" evidence="1">
    <location>
        <begin position="151"/>
        <end position="196"/>
    </location>
</feature>
<evidence type="ECO:0000256" key="2">
    <source>
        <dbReference type="SAM" id="MobiDB-lite"/>
    </source>
</evidence>
<dbReference type="AlphaFoldDB" id="A0A2M7H4T1"/>
<name>A0A2M7H4T1_9BACT</name>
<dbReference type="InterPro" id="IPR025101">
    <property type="entry name" value="DUF4012"/>
</dbReference>
<evidence type="ECO:0000256" key="1">
    <source>
        <dbReference type="SAM" id="Coils"/>
    </source>
</evidence>
<dbReference type="EMBL" id="PFGC01000016">
    <property type="protein sequence ID" value="PIW37229.1"/>
    <property type="molecule type" value="Genomic_DNA"/>
</dbReference>
<evidence type="ECO:0000313" key="4">
    <source>
        <dbReference type="Proteomes" id="UP000230292"/>
    </source>
</evidence>